<dbReference type="EnsemblMetazoa" id="SCAU016175-RA">
    <property type="protein sequence ID" value="SCAU016175-PA"/>
    <property type="gene ID" value="SCAU016175"/>
</dbReference>
<dbReference type="SUPFAM" id="SSF57625">
    <property type="entry name" value="Invertebrate chitin-binding proteins"/>
    <property type="match status" value="1"/>
</dbReference>
<sequence length="289" mass="31228">MEIVYQLLVCFMVVSAVKGASTFSLPDEMPTTLSLFEEDSSTILSAKEKLTTTSSAQEDTTTVLQPNGVTSTQSSAEKDATTIVPCENNDNLCWIPDEDQIFACISETKYVLLINLAISYDCPPNQVCNLETKSGYCQDETLVEPTCFPEEEDVTTPKSEDITTTTVKLPPTSNTPIDTTVTPTPVFTTIASTPPSNPPPTAIEPISTTTAATIESTTTGPIFPEEICQKAGLPGFYKADYDSSCTKFVVCYKLGNNLRGIEKTCPPNMYFDAEKGFCSADNSNTCKGN</sequence>
<dbReference type="Proteomes" id="UP000095300">
    <property type="component" value="Unassembled WGS sequence"/>
</dbReference>
<feature type="region of interest" description="Disordered" evidence="1">
    <location>
        <begin position="150"/>
        <end position="180"/>
    </location>
</feature>
<feature type="chain" id="PRO_5009328194" description="Chitin-binding type-2 domain-containing protein" evidence="2">
    <location>
        <begin position="20"/>
        <end position="289"/>
    </location>
</feature>
<dbReference type="GO" id="GO:0005576">
    <property type="term" value="C:extracellular region"/>
    <property type="evidence" value="ECO:0007669"/>
    <property type="project" value="InterPro"/>
</dbReference>
<dbReference type="GO" id="GO:0008061">
    <property type="term" value="F:chitin binding"/>
    <property type="evidence" value="ECO:0007669"/>
    <property type="project" value="InterPro"/>
</dbReference>
<dbReference type="Gene3D" id="2.170.140.10">
    <property type="entry name" value="Chitin binding domain"/>
    <property type="match status" value="1"/>
</dbReference>
<keyword evidence="5" id="KW-1185">Reference proteome</keyword>
<reference evidence="4" key="1">
    <citation type="submission" date="2020-05" db="UniProtKB">
        <authorList>
            <consortium name="EnsemblMetazoa"/>
        </authorList>
    </citation>
    <scope>IDENTIFICATION</scope>
    <source>
        <strain evidence="4">USDA</strain>
    </source>
</reference>
<evidence type="ECO:0000256" key="1">
    <source>
        <dbReference type="SAM" id="MobiDB-lite"/>
    </source>
</evidence>
<protein>
    <recommendedName>
        <fullName evidence="3">Chitin-binding type-2 domain-containing protein</fullName>
    </recommendedName>
</protein>
<evidence type="ECO:0000259" key="3">
    <source>
        <dbReference type="PROSITE" id="PS50940"/>
    </source>
</evidence>
<name>A0A1I8QDS5_STOCA</name>
<accession>A0A1I8QDS5</accession>
<dbReference type="AlphaFoldDB" id="A0A1I8QDS5"/>
<proteinExistence type="predicted"/>
<keyword evidence="2" id="KW-0732">Signal</keyword>
<feature type="signal peptide" evidence="2">
    <location>
        <begin position="1"/>
        <end position="19"/>
    </location>
</feature>
<dbReference type="SMART" id="SM00494">
    <property type="entry name" value="ChtBD2"/>
    <property type="match status" value="1"/>
</dbReference>
<feature type="domain" description="Chitin-binding type-2" evidence="3">
    <location>
        <begin position="225"/>
        <end position="288"/>
    </location>
</feature>
<dbReference type="OrthoDB" id="8070239at2759"/>
<dbReference type="KEGG" id="scac:106090435"/>
<dbReference type="PROSITE" id="PS50940">
    <property type="entry name" value="CHIT_BIND_II"/>
    <property type="match status" value="1"/>
</dbReference>
<organism evidence="4 5">
    <name type="scientific">Stomoxys calcitrans</name>
    <name type="common">Stable fly</name>
    <name type="synonym">Conops calcitrans</name>
    <dbReference type="NCBI Taxonomy" id="35570"/>
    <lineage>
        <taxon>Eukaryota</taxon>
        <taxon>Metazoa</taxon>
        <taxon>Ecdysozoa</taxon>
        <taxon>Arthropoda</taxon>
        <taxon>Hexapoda</taxon>
        <taxon>Insecta</taxon>
        <taxon>Pterygota</taxon>
        <taxon>Neoptera</taxon>
        <taxon>Endopterygota</taxon>
        <taxon>Diptera</taxon>
        <taxon>Brachycera</taxon>
        <taxon>Muscomorpha</taxon>
        <taxon>Muscoidea</taxon>
        <taxon>Muscidae</taxon>
        <taxon>Stomoxys</taxon>
    </lineage>
</organism>
<evidence type="ECO:0000313" key="5">
    <source>
        <dbReference type="Proteomes" id="UP000095300"/>
    </source>
</evidence>
<gene>
    <name evidence="4" type="primary">106090435</name>
</gene>
<dbReference type="VEuPathDB" id="VectorBase:SCAU016175"/>
<feature type="compositionally biased region" description="Low complexity" evidence="1">
    <location>
        <begin position="171"/>
        <end position="180"/>
    </location>
</feature>
<dbReference type="InterPro" id="IPR036508">
    <property type="entry name" value="Chitin-bd_dom_sf"/>
</dbReference>
<evidence type="ECO:0000313" key="4">
    <source>
        <dbReference type="EnsemblMetazoa" id="SCAU016175-PA"/>
    </source>
</evidence>
<dbReference type="InterPro" id="IPR002557">
    <property type="entry name" value="Chitin-bd_dom"/>
</dbReference>
<dbReference type="Pfam" id="PF01607">
    <property type="entry name" value="CBM_14"/>
    <property type="match status" value="1"/>
</dbReference>
<evidence type="ECO:0000256" key="2">
    <source>
        <dbReference type="SAM" id="SignalP"/>
    </source>
</evidence>